<dbReference type="EMBL" id="MGGP01000019">
    <property type="protein sequence ID" value="OGM31999.1"/>
    <property type="molecule type" value="Genomic_DNA"/>
</dbReference>
<dbReference type="SUPFAM" id="SSF88723">
    <property type="entry name" value="PIN domain-like"/>
    <property type="match status" value="1"/>
</dbReference>
<organism evidence="2 3">
    <name type="scientific">Candidatus Woesebacteria bacterium RIFCSPHIGHO2_01_FULL_44_21</name>
    <dbReference type="NCBI Taxonomy" id="1802503"/>
    <lineage>
        <taxon>Bacteria</taxon>
        <taxon>Candidatus Woeseibacteriota</taxon>
    </lineage>
</organism>
<gene>
    <name evidence="2" type="ORF">A2803_02825</name>
</gene>
<name>A0A1F7YYN2_9BACT</name>
<evidence type="ECO:0000313" key="2">
    <source>
        <dbReference type="EMBL" id="OGM31999.1"/>
    </source>
</evidence>
<dbReference type="InterPro" id="IPR029060">
    <property type="entry name" value="PIN-like_dom_sf"/>
</dbReference>
<dbReference type="PANTHER" id="PTHR36173:SF2">
    <property type="entry name" value="RIBONUCLEASE VAPC16"/>
    <property type="match status" value="1"/>
</dbReference>
<evidence type="ECO:0000259" key="1">
    <source>
        <dbReference type="Pfam" id="PF01850"/>
    </source>
</evidence>
<feature type="domain" description="PIN" evidence="1">
    <location>
        <begin position="2"/>
        <end position="118"/>
    </location>
</feature>
<protein>
    <submittedName>
        <fullName evidence="2">Twitching motility protein PilT</fullName>
    </submittedName>
</protein>
<dbReference type="Pfam" id="PF01850">
    <property type="entry name" value="PIN"/>
    <property type="match status" value="1"/>
</dbReference>
<dbReference type="InterPro" id="IPR052919">
    <property type="entry name" value="TA_system_RNase"/>
</dbReference>
<dbReference type="InterPro" id="IPR002716">
    <property type="entry name" value="PIN_dom"/>
</dbReference>
<sequence>MILLDTVTFLWIITGSKKLSQKGVELYLNKENKIYLSSISFWEIIVKYNLGRLPLPDKPTKYIPTQRKLHGVESLPLEESDVAELEKLTKIHNDPFDHMLICQAKARNLTILTPDKLIHSYSVKATW</sequence>
<evidence type="ECO:0000313" key="3">
    <source>
        <dbReference type="Proteomes" id="UP000178870"/>
    </source>
</evidence>
<dbReference type="AlphaFoldDB" id="A0A1F7YYN2"/>
<dbReference type="Gene3D" id="3.40.50.1010">
    <property type="entry name" value="5'-nuclease"/>
    <property type="match status" value="1"/>
</dbReference>
<dbReference type="CDD" id="cd09872">
    <property type="entry name" value="PIN_Sll0205-like"/>
    <property type="match status" value="1"/>
</dbReference>
<dbReference type="InterPro" id="IPR041705">
    <property type="entry name" value="PIN_Sll0205"/>
</dbReference>
<dbReference type="PANTHER" id="PTHR36173">
    <property type="entry name" value="RIBONUCLEASE VAPC16-RELATED"/>
    <property type="match status" value="1"/>
</dbReference>
<reference evidence="2 3" key="1">
    <citation type="journal article" date="2016" name="Nat. Commun.">
        <title>Thousands of microbial genomes shed light on interconnected biogeochemical processes in an aquifer system.</title>
        <authorList>
            <person name="Anantharaman K."/>
            <person name="Brown C.T."/>
            <person name="Hug L.A."/>
            <person name="Sharon I."/>
            <person name="Castelle C.J."/>
            <person name="Probst A.J."/>
            <person name="Thomas B.C."/>
            <person name="Singh A."/>
            <person name="Wilkins M.J."/>
            <person name="Karaoz U."/>
            <person name="Brodie E.L."/>
            <person name="Williams K.H."/>
            <person name="Hubbard S.S."/>
            <person name="Banfield J.F."/>
        </authorList>
    </citation>
    <scope>NUCLEOTIDE SEQUENCE [LARGE SCALE GENOMIC DNA]</scope>
</reference>
<dbReference type="Proteomes" id="UP000178870">
    <property type="component" value="Unassembled WGS sequence"/>
</dbReference>
<accession>A0A1F7YYN2</accession>
<comment type="caution">
    <text evidence="2">The sequence shown here is derived from an EMBL/GenBank/DDBJ whole genome shotgun (WGS) entry which is preliminary data.</text>
</comment>
<proteinExistence type="predicted"/>